<dbReference type="PATRIC" id="fig|1286094.4.peg.5022"/>
<reference evidence="2 3" key="1">
    <citation type="submission" date="2013-02" db="EMBL/GenBank/DDBJ databases">
        <title>Draft Genome Sequence of Streptomyces aurantiacus, Which Produces Setomimycin.</title>
        <authorList>
            <person name="Gruening B.A."/>
            <person name="Praeg A."/>
            <person name="Erxleben A."/>
            <person name="Guenther S."/>
            <person name="Mueller M."/>
        </authorList>
    </citation>
    <scope>NUCLEOTIDE SEQUENCE [LARGE SCALE GENOMIC DNA]</scope>
    <source>
        <strain evidence="2 3">JA 4570</strain>
    </source>
</reference>
<sequence length="52" mass="5365">MKGHAAAGVTGGRERCALVPTPERRRGPGPERGVALLVAVAEASETQRDLAV</sequence>
<feature type="compositionally biased region" description="Basic and acidic residues" evidence="1">
    <location>
        <begin position="12"/>
        <end position="29"/>
    </location>
</feature>
<feature type="region of interest" description="Disordered" evidence="1">
    <location>
        <begin position="1"/>
        <end position="31"/>
    </location>
</feature>
<proteinExistence type="predicted"/>
<protein>
    <submittedName>
        <fullName evidence="2">Uncharacterized protein</fullName>
    </submittedName>
</protein>
<keyword evidence="3" id="KW-1185">Reference proteome</keyword>
<dbReference type="Proteomes" id="UP000014629">
    <property type="component" value="Unassembled WGS sequence"/>
</dbReference>
<evidence type="ECO:0000256" key="1">
    <source>
        <dbReference type="SAM" id="MobiDB-lite"/>
    </source>
</evidence>
<organism evidence="2 3">
    <name type="scientific">Streptomyces aurantiacus JA 4570</name>
    <dbReference type="NCBI Taxonomy" id="1286094"/>
    <lineage>
        <taxon>Bacteria</taxon>
        <taxon>Bacillati</taxon>
        <taxon>Actinomycetota</taxon>
        <taxon>Actinomycetes</taxon>
        <taxon>Kitasatosporales</taxon>
        <taxon>Streptomycetaceae</taxon>
        <taxon>Streptomyces</taxon>
        <taxon>Streptomyces aurantiacus group</taxon>
    </lineage>
</organism>
<name>S3ZDR4_9ACTN</name>
<evidence type="ECO:0000313" key="3">
    <source>
        <dbReference type="Proteomes" id="UP000014629"/>
    </source>
</evidence>
<dbReference type="AlphaFoldDB" id="S3ZDR4"/>
<accession>S3ZDR4</accession>
<evidence type="ECO:0000313" key="2">
    <source>
        <dbReference type="EMBL" id="EPH41821.1"/>
    </source>
</evidence>
<comment type="caution">
    <text evidence="2">The sequence shown here is derived from an EMBL/GenBank/DDBJ whole genome shotgun (WGS) entry which is preliminary data.</text>
</comment>
<gene>
    <name evidence="2" type="ORF">STRAU_5083</name>
</gene>
<dbReference type="EMBL" id="AOPZ01000278">
    <property type="protein sequence ID" value="EPH41821.1"/>
    <property type="molecule type" value="Genomic_DNA"/>
</dbReference>